<sequence length="287" mass="34106">MLTDPGGLISLKNVFVDNWTFWRGDHAIHEFNDFCKNLNSKWFGGYALSNFKVEFYGNFEEANKQLLDHLVLSSYNGIWGKHANIFNKSLSWLLNKKRLKLINRKIYITDPIDYSQFKKFTRDYFNTLIKKKLHNEGASMYILDEPFISQNPKECIEITGANKLIIVLRDPRDVFQSFQGRDWSPKEKKHSLILLKSVYSYWLKKKKQLPEELYFELKFEDIANDFSKTYNELCLFLNIKHIPNILSQTNFNFKKAHIGRWKHELSMEEQEDLNNYFSELLALLGYQ</sequence>
<dbReference type="InterPro" id="IPR027417">
    <property type="entry name" value="P-loop_NTPase"/>
</dbReference>
<dbReference type="EMBL" id="UINC01012267">
    <property type="protein sequence ID" value="SVA53665.1"/>
    <property type="molecule type" value="Genomic_DNA"/>
</dbReference>
<dbReference type="Pfam" id="PF13469">
    <property type="entry name" value="Sulfotransfer_3"/>
    <property type="match status" value="1"/>
</dbReference>
<name>A0A381WMG3_9ZZZZ</name>
<protein>
    <submittedName>
        <fullName evidence="1">Uncharacterized protein</fullName>
    </submittedName>
</protein>
<gene>
    <name evidence="1" type="ORF">METZ01_LOCUS106519</name>
</gene>
<dbReference type="Gene3D" id="3.40.50.300">
    <property type="entry name" value="P-loop containing nucleotide triphosphate hydrolases"/>
    <property type="match status" value="1"/>
</dbReference>
<accession>A0A381WMG3</accession>
<dbReference type="AlphaFoldDB" id="A0A381WMG3"/>
<dbReference type="SUPFAM" id="SSF52540">
    <property type="entry name" value="P-loop containing nucleoside triphosphate hydrolases"/>
    <property type="match status" value="1"/>
</dbReference>
<proteinExistence type="predicted"/>
<reference evidence="1" key="1">
    <citation type="submission" date="2018-05" db="EMBL/GenBank/DDBJ databases">
        <authorList>
            <person name="Lanie J.A."/>
            <person name="Ng W.-L."/>
            <person name="Kazmierczak K.M."/>
            <person name="Andrzejewski T.M."/>
            <person name="Davidsen T.M."/>
            <person name="Wayne K.J."/>
            <person name="Tettelin H."/>
            <person name="Glass J.I."/>
            <person name="Rusch D."/>
            <person name="Podicherti R."/>
            <person name="Tsui H.-C.T."/>
            <person name="Winkler M.E."/>
        </authorList>
    </citation>
    <scope>NUCLEOTIDE SEQUENCE</scope>
</reference>
<organism evidence="1">
    <name type="scientific">marine metagenome</name>
    <dbReference type="NCBI Taxonomy" id="408172"/>
    <lineage>
        <taxon>unclassified sequences</taxon>
        <taxon>metagenomes</taxon>
        <taxon>ecological metagenomes</taxon>
    </lineage>
</organism>
<evidence type="ECO:0000313" key="1">
    <source>
        <dbReference type="EMBL" id="SVA53665.1"/>
    </source>
</evidence>